<dbReference type="CDD" id="cd00985">
    <property type="entry name" value="Maf_Ham1"/>
    <property type="match status" value="1"/>
</dbReference>
<dbReference type="SUPFAM" id="SSF52972">
    <property type="entry name" value="ITPase-like"/>
    <property type="match status" value="1"/>
</dbReference>
<sequence length="197" mass="21954">MEFIFASNNSAKTAEMTILAEKMGHRVINYRDVLGRELKFPAETTDSQVENARIKANFVHQYLPDCWVLADDTGLYLQAFPNRFGVTSSREFKDLGVLGTEAEIAYIQSLYHSEEDRSAYLLAVLALCTPAGQMFLAEGRGGVRIAEEAHSGPYIGGLDDIMEAENGKTLSEMSLDEVVAYHDRSRALKNIIEQIQL</sequence>
<evidence type="ECO:0000313" key="2">
    <source>
        <dbReference type="EMBL" id="GAP00471.1"/>
    </source>
</evidence>
<gene>
    <name evidence="2" type="ORF">FFIC_284890</name>
</gene>
<dbReference type="GO" id="GO:0009143">
    <property type="term" value="P:nucleoside triphosphate catabolic process"/>
    <property type="evidence" value="ECO:0007669"/>
    <property type="project" value="InterPro"/>
</dbReference>
<dbReference type="Proteomes" id="UP000253891">
    <property type="component" value="Unassembled WGS sequence"/>
</dbReference>
<reference evidence="2 3" key="1">
    <citation type="journal article" date="2015" name="BMC Genomics">
        <title>Comparative genomics of Fructobacillus spp. and Leuconostoc spp. reveals niche-specific evolution of Fructobacillus spp.</title>
        <authorList>
            <person name="Endo A."/>
            <person name="Tanizawa Y."/>
            <person name="Tanaka N."/>
            <person name="Maeno S."/>
            <person name="Kumar H."/>
            <person name="Shiwa Y."/>
            <person name="Okada S."/>
            <person name="Yoshikawa H."/>
            <person name="Dicks L."/>
            <person name="Nakagawa J."/>
            <person name="Arita M."/>
        </authorList>
    </citation>
    <scope>NUCLEOTIDE SEQUENCE [LARGE SCALE GENOMIC DNA]</scope>
    <source>
        <strain evidence="2 3">JCM 12225</strain>
    </source>
</reference>
<protein>
    <submittedName>
        <fullName evidence="2">Xanthosine triphosphate pyrophosphatase</fullName>
    </submittedName>
</protein>
<dbReference type="InterPro" id="IPR002637">
    <property type="entry name" value="RdgB/HAM1"/>
</dbReference>
<proteinExistence type="predicted"/>
<evidence type="ECO:0000313" key="3">
    <source>
        <dbReference type="Proteomes" id="UP000253891"/>
    </source>
</evidence>
<name>A0A0K8MIV9_9LACO</name>
<dbReference type="Gene3D" id="3.90.950.10">
    <property type="match status" value="1"/>
</dbReference>
<keyword evidence="3" id="KW-1185">Reference proteome</keyword>
<dbReference type="STRING" id="157463.GCA_001047075_01355"/>
<dbReference type="Pfam" id="PF01725">
    <property type="entry name" value="Ham1p_like"/>
    <property type="match status" value="1"/>
</dbReference>
<keyword evidence="1" id="KW-0378">Hydrolase</keyword>
<dbReference type="GO" id="GO:0047429">
    <property type="term" value="F:nucleoside triphosphate diphosphatase activity"/>
    <property type="evidence" value="ECO:0007669"/>
    <property type="project" value="InterPro"/>
</dbReference>
<accession>A0A0K8MIV9</accession>
<dbReference type="AlphaFoldDB" id="A0A0K8MIV9"/>
<dbReference type="InterPro" id="IPR029001">
    <property type="entry name" value="ITPase-like_fam"/>
</dbReference>
<dbReference type="EMBL" id="DF968005">
    <property type="protein sequence ID" value="GAP00471.1"/>
    <property type="molecule type" value="Genomic_DNA"/>
</dbReference>
<organism evidence="2 3">
    <name type="scientific">Fructobacillus ficulneus</name>
    <dbReference type="NCBI Taxonomy" id="157463"/>
    <lineage>
        <taxon>Bacteria</taxon>
        <taxon>Bacillati</taxon>
        <taxon>Bacillota</taxon>
        <taxon>Bacilli</taxon>
        <taxon>Lactobacillales</taxon>
        <taxon>Lactobacillaceae</taxon>
        <taxon>Fructobacillus</taxon>
    </lineage>
</organism>
<dbReference type="OrthoDB" id="2142580at2"/>
<evidence type="ECO:0000256" key="1">
    <source>
        <dbReference type="ARBA" id="ARBA00022801"/>
    </source>
</evidence>